<feature type="region of interest" description="Disordered" evidence="1">
    <location>
        <begin position="99"/>
        <end position="186"/>
    </location>
</feature>
<dbReference type="EMBL" id="JANIPJ010000018">
    <property type="protein sequence ID" value="MCR2806603.1"/>
    <property type="molecule type" value="Genomic_DNA"/>
</dbReference>
<evidence type="ECO:0000313" key="4">
    <source>
        <dbReference type="Proteomes" id="UP001141950"/>
    </source>
</evidence>
<protein>
    <submittedName>
        <fullName evidence="3">PepSY domain-containing protein</fullName>
    </submittedName>
</protein>
<proteinExistence type="predicted"/>
<feature type="domain" description="PepSY" evidence="2">
    <location>
        <begin position="171"/>
        <end position="227"/>
    </location>
</feature>
<organism evidence="3 4">
    <name type="scientific">Paenibacillus soyae</name>
    <dbReference type="NCBI Taxonomy" id="2969249"/>
    <lineage>
        <taxon>Bacteria</taxon>
        <taxon>Bacillati</taxon>
        <taxon>Bacillota</taxon>
        <taxon>Bacilli</taxon>
        <taxon>Bacillales</taxon>
        <taxon>Paenibacillaceae</taxon>
        <taxon>Paenibacillus</taxon>
    </lineage>
</organism>
<feature type="compositionally biased region" description="Acidic residues" evidence="1">
    <location>
        <begin position="227"/>
        <end position="265"/>
    </location>
</feature>
<keyword evidence="4" id="KW-1185">Reference proteome</keyword>
<feature type="domain" description="PepSY" evidence="2">
    <location>
        <begin position="42"/>
        <end position="99"/>
    </location>
</feature>
<reference evidence="3" key="1">
    <citation type="submission" date="2022-08" db="EMBL/GenBank/DDBJ databases">
        <title>The genomic sequence of strain Paenibacillus sp. SCIV0701.</title>
        <authorList>
            <person name="Zhao H."/>
        </authorList>
    </citation>
    <scope>NUCLEOTIDE SEQUENCE</scope>
    <source>
        <strain evidence="3">SCIV0701</strain>
    </source>
</reference>
<sequence>MMMKRIAWVGGLSVALLIGGVMGASAVKQISAASGTKQGTLIGAEKAREAALKVVSGRVEGVELERNSRGVYYEVEIETAERDDYDVYIDAYSGATLSSRIDDRDDRDDDGPGAIASPSPASSPAPNASAAPGSTAPAASAAPSPTAKPSSEPGSKTSSVPASNPANGKTITAEAAGKLAAEHVGGTVVKVKKDRDDGRLVYEVKLRLDGGRAEVEVDAVTGQIVESDTDYDDDDDDWNDDWSDDDDDDNDDDDKDDDNDDGYDD</sequence>
<dbReference type="Gene3D" id="3.10.450.40">
    <property type="match status" value="2"/>
</dbReference>
<dbReference type="InterPro" id="IPR025711">
    <property type="entry name" value="PepSY"/>
</dbReference>
<evidence type="ECO:0000259" key="2">
    <source>
        <dbReference type="Pfam" id="PF03413"/>
    </source>
</evidence>
<evidence type="ECO:0000313" key="3">
    <source>
        <dbReference type="EMBL" id="MCR2806603.1"/>
    </source>
</evidence>
<dbReference type="AlphaFoldDB" id="A0A9X2SCC2"/>
<feature type="compositionally biased region" description="Low complexity" evidence="1">
    <location>
        <begin position="112"/>
        <end position="151"/>
    </location>
</feature>
<dbReference type="Proteomes" id="UP001141950">
    <property type="component" value="Unassembled WGS sequence"/>
</dbReference>
<name>A0A9X2SCC2_9BACL</name>
<dbReference type="RefSeq" id="WP_257450216.1">
    <property type="nucleotide sequence ID" value="NZ_JANIPJ010000018.1"/>
</dbReference>
<evidence type="ECO:0000256" key="1">
    <source>
        <dbReference type="SAM" id="MobiDB-lite"/>
    </source>
</evidence>
<gene>
    <name evidence="3" type="ORF">NQZ67_22225</name>
</gene>
<comment type="caution">
    <text evidence="3">The sequence shown here is derived from an EMBL/GenBank/DDBJ whole genome shotgun (WGS) entry which is preliminary data.</text>
</comment>
<accession>A0A9X2SCC2</accession>
<feature type="compositionally biased region" description="Polar residues" evidence="1">
    <location>
        <begin position="152"/>
        <end position="170"/>
    </location>
</feature>
<feature type="region of interest" description="Disordered" evidence="1">
    <location>
        <begin position="219"/>
        <end position="265"/>
    </location>
</feature>
<dbReference type="Pfam" id="PF03413">
    <property type="entry name" value="PepSY"/>
    <property type="match status" value="2"/>
</dbReference>